<dbReference type="EMBL" id="CAKMMG010000001">
    <property type="protein sequence ID" value="CAH1192713.1"/>
    <property type="molecule type" value="Genomic_DNA"/>
</dbReference>
<dbReference type="SUPFAM" id="SSF51445">
    <property type="entry name" value="(Trans)glycosidases"/>
    <property type="match status" value="1"/>
</dbReference>
<dbReference type="RefSeq" id="WP_236330576.1">
    <property type="nucleotide sequence ID" value="NZ_CAKMMG010000001.1"/>
</dbReference>
<dbReference type="InterPro" id="IPR017853">
    <property type="entry name" value="GH"/>
</dbReference>
<evidence type="ECO:0000256" key="5">
    <source>
        <dbReference type="RuleBase" id="RU361134"/>
    </source>
</evidence>
<evidence type="ECO:0000256" key="2">
    <source>
        <dbReference type="ARBA" id="ARBA00022801"/>
    </source>
</evidence>
<dbReference type="CDD" id="cd11316">
    <property type="entry name" value="AmyAc_bac2_AmyA"/>
    <property type="match status" value="1"/>
</dbReference>
<dbReference type="Gene3D" id="2.60.40.1180">
    <property type="entry name" value="Golgi alpha-mannosidase II"/>
    <property type="match status" value="1"/>
</dbReference>
<dbReference type="PROSITE" id="PS51257">
    <property type="entry name" value="PROKAR_LIPOPROTEIN"/>
    <property type="match status" value="1"/>
</dbReference>
<dbReference type="Gene3D" id="3.20.20.80">
    <property type="entry name" value="Glycosidases"/>
    <property type="match status" value="1"/>
</dbReference>
<dbReference type="Pfam" id="PF23915">
    <property type="entry name" value="SusG_C"/>
    <property type="match status" value="1"/>
</dbReference>
<comment type="caution">
    <text evidence="8">The sequence shown here is derived from an EMBL/GenBank/DDBJ whole genome shotgun (WGS) entry which is preliminary data.</text>
</comment>
<dbReference type="GO" id="GO:0004556">
    <property type="term" value="F:alpha-amylase activity"/>
    <property type="evidence" value="ECO:0007669"/>
    <property type="project" value="UniProtKB-EC"/>
</dbReference>
<evidence type="ECO:0000256" key="4">
    <source>
        <dbReference type="RuleBase" id="RU003615"/>
    </source>
</evidence>
<dbReference type="PRINTS" id="PR00110">
    <property type="entry name" value="ALPHAAMYLASE"/>
</dbReference>
<sequence length="576" mass="62782">MNLDLTRLPGRRIWYSLAVTGLAAAVLAGCSNNGQDNLNNSSRTAVSSPQVSPSPSSAAAPAQSPKSASASGTAVDEQPSTVFYEVFVRSFSDSDGDGIGDLRGLTEKLDYLNDGNPDTTDDLGIGGIWLMPVNPSPSYHGYDVTDYRSINPDYGTLQDMQQLVKEAHKRGIKVIMDLVVNHTSKEHPWFVESAKNKDSKFRDFYVWAEDQNRPVSGTSAAGSGNPWHSLLGSHYMGTFWDGMPDLNFDNPEVRSEMEDIGKFWLTQGVDGFRLDAAKHIYEDLLSDKSAATTAKNVAWWQEFRKAMNEVNPKAYIVGEVWENSAVSVGAYLDHAFDSGFNFGLAEALVNSAKTEKDSGAVFTLERTYKLYSQISGGSFTDAIFLTNHDQNRVMSQLGNNPDHAKMAAAMLLTLPGNPFIYYGEEIGMLGQKPDEGIREPMQWSADGQSKGQTTWEQSSNNASNPGGDVESQLHGSSSLLDWYRQLIALRSSVPALQSGGIRDFVSGNEGIMAFERITAGQQVLVALNLTGKPQTLNLQNGEKGKPYSKILKALPGEAELTGETLTLPPYTTVILE</sequence>
<protein>
    <recommendedName>
        <fullName evidence="5">Alpha-amylase</fullName>
        <ecNumber evidence="5">3.2.1.1</ecNumber>
    </recommendedName>
</protein>
<dbReference type="InterPro" id="IPR045857">
    <property type="entry name" value="O16G_dom_2"/>
</dbReference>
<evidence type="ECO:0000259" key="7">
    <source>
        <dbReference type="SMART" id="SM00642"/>
    </source>
</evidence>
<dbReference type="InterPro" id="IPR006046">
    <property type="entry name" value="Alpha_amylase"/>
</dbReference>
<dbReference type="InterPro" id="IPR006047">
    <property type="entry name" value="GH13_cat_dom"/>
</dbReference>
<name>A0ABN8FVK8_9BACL</name>
<comment type="catalytic activity">
    <reaction evidence="5">
        <text>Endohydrolysis of (1-&gt;4)-alpha-D-glucosidic linkages in polysaccharides containing three or more (1-&gt;4)-alpha-linked D-glucose units.</text>
        <dbReference type="EC" id="3.2.1.1"/>
    </reaction>
</comment>
<accession>A0ABN8FVK8</accession>
<feature type="domain" description="Glycosyl hydrolase family 13 catalytic" evidence="7">
    <location>
        <begin position="85"/>
        <end position="463"/>
    </location>
</feature>
<keyword evidence="5" id="KW-0119">Carbohydrate metabolism</keyword>
<keyword evidence="3 5" id="KW-0326">Glycosidase</keyword>
<feature type="region of interest" description="Disordered" evidence="6">
    <location>
        <begin position="434"/>
        <end position="472"/>
    </location>
</feature>
<keyword evidence="2 5" id="KW-0378">Hydrolase</keyword>
<dbReference type="Pfam" id="PF00128">
    <property type="entry name" value="Alpha-amylase"/>
    <property type="match status" value="1"/>
</dbReference>
<evidence type="ECO:0000313" key="9">
    <source>
        <dbReference type="Proteomes" id="UP000838324"/>
    </source>
</evidence>
<evidence type="ECO:0000256" key="6">
    <source>
        <dbReference type="SAM" id="MobiDB-lite"/>
    </source>
</evidence>
<comment type="similarity">
    <text evidence="1 4">Belongs to the glycosyl hydrolase 13 family.</text>
</comment>
<feature type="compositionally biased region" description="Polar residues" evidence="6">
    <location>
        <begin position="445"/>
        <end position="464"/>
    </location>
</feature>
<gene>
    <name evidence="8" type="ORF">PAECIP111892_01081</name>
</gene>
<dbReference type="SUPFAM" id="SSF51011">
    <property type="entry name" value="Glycosyl hydrolase domain"/>
    <property type="match status" value="1"/>
</dbReference>
<dbReference type="PANTHER" id="PTHR10357:SF179">
    <property type="entry name" value="NEUTRAL AND BASIC AMINO ACID TRANSPORT PROTEIN RBAT"/>
    <property type="match status" value="1"/>
</dbReference>
<dbReference type="SMART" id="SM00642">
    <property type="entry name" value="Aamy"/>
    <property type="match status" value="1"/>
</dbReference>
<dbReference type="InterPro" id="IPR013780">
    <property type="entry name" value="Glyco_hydro_b"/>
</dbReference>
<dbReference type="Gene3D" id="3.90.400.10">
    <property type="entry name" value="Oligo-1,6-glucosidase, Domain 2"/>
    <property type="match status" value="1"/>
</dbReference>
<evidence type="ECO:0000313" key="8">
    <source>
        <dbReference type="EMBL" id="CAH1192713.1"/>
    </source>
</evidence>
<feature type="region of interest" description="Disordered" evidence="6">
    <location>
        <begin position="38"/>
        <end position="75"/>
    </location>
</feature>
<organism evidence="8 9">
    <name type="scientific">Paenibacillus auburnensis</name>
    <dbReference type="NCBI Taxonomy" id="2905649"/>
    <lineage>
        <taxon>Bacteria</taxon>
        <taxon>Bacillati</taxon>
        <taxon>Bacillota</taxon>
        <taxon>Bacilli</taxon>
        <taxon>Bacillales</taxon>
        <taxon>Paenibacillaceae</taxon>
        <taxon>Paenibacillus</taxon>
    </lineage>
</organism>
<keyword evidence="9" id="KW-1185">Reference proteome</keyword>
<feature type="compositionally biased region" description="Low complexity" evidence="6">
    <location>
        <begin position="45"/>
        <end position="71"/>
    </location>
</feature>
<dbReference type="Proteomes" id="UP000838324">
    <property type="component" value="Unassembled WGS sequence"/>
</dbReference>
<dbReference type="InterPro" id="IPR056300">
    <property type="entry name" value="SusG-like_C"/>
</dbReference>
<evidence type="ECO:0000256" key="3">
    <source>
        <dbReference type="ARBA" id="ARBA00023295"/>
    </source>
</evidence>
<proteinExistence type="inferred from homology"/>
<reference evidence="8" key="1">
    <citation type="submission" date="2022-01" db="EMBL/GenBank/DDBJ databases">
        <authorList>
            <person name="Criscuolo A."/>
        </authorList>
    </citation>
    <scope>NUCLEOTIDE SEQUENCE</scope>
    <source>
        <strain evidence="8">CIP111892</strain>
    </source>
</reference>
<dbReference type="PANTHER" id="PTHR10357">
    <property type="entry name" value="ALPHA-AMYLASE FAMILY MEMBER"/>
    <property type="match status" value="1"/>
</dbReference>
<dbReference type="EC" id="3.2.1.1" evidence="5"/>
<evidence type="ECO:0000256" key="1">
    <source>
        <dbReference type="ARBA" id="ARBA00008061"/>
    </source>
</evidence>